<dbReference type="SUPFAM" id="SSF53383">
    <property type="entry name" value="PLP-dependent transferases"/>
    <property type="match status" value="1"/>
</dbReference>
<keyword evidence="5" id="KW-0663">Pyridoxal phosphate</keyword>
<comment type="cofactor">
    <cofactor evidence="1 6">
        <name>pyridoxal 5'-phosphate</name>
        <dbReference type="ChEBI" id="CHEBI:597326"/>
    </cofactor>
</comment>
<dbReference type="HOGENOM" id="CLU_017584_4_3_9"/>
<sequence length="397" mass="43877">MKVELSKKGLSVSSSITLAIDSKAKQMKAEGMNVISFGVGEPDFQTPDYIKQAAIKAIEEKSIGYTPAPGMLQLRQSICNKLASDNELEYLPQHIIVSNGAKHSVYNIFQAVCNPGDEVIIPVPYWVSYPEHVKMADAIPVYIDCPEENDFKMKPEDFLAAISSKTKAIILNSPSNPTGAVYSKKELEQIAKIAVDHNILVVSDEIYEKLIYGNEKHVSIASLNSEIKDLTIVINGMSKGYAMTGWRIGYTASNSEIAKIMSNIQSHATSNPNTVAQYASIEALERDQSSIETMRLAFDERRKYMINRVNEIQNLSCIAPNGAFYIMMNISQLIGKVVDGKIINGSMDFAEVLLDRTHVAVVPGIAFGVDHLVRLSYANSMENITEGLNRIDKFLNE</sequence>
<dbReference type="Gene3D" id="3.90.1150.10">
    <property type="entry name" value="Aspartate Aminotransferase, domain 1"/>
    <property type="match status" value="1"/>
</dbReference>
<evidence type="ECO:0000313" key="9">
    <source>
        <dbReference type="Proteomes" id="UP000001572"/>
    </source>
</evidence>
<keyword evidence="4 6" id="KW-0808">Transferase</keyword>
<dbReference type="InterPro" id="IPR015424">
    <property type="entry name" value="PyrdxlP-dep_Trfase"/>
</dbReference>
<keyword evidence="9" id="KW-1185">Reference proteome</keyword>
<dbReference type="GO" id="GO:0030170">
    <property type="term" value="F:pyridoxal phosphate binding"/>
    <property type="evidence" value="ECO:0007669"/>
    <property type="project" value="InterPro"/>
</dbReference>
<dbReference type="EMBL" id="CP000724">
    <property type="protein sequence ID" value="ABR48805.1"/>
    <property type="molecule type" value="Genomic_DNA"/>
</dbReference>
<evidence type="ECO:0000256" key="2">
    <source>
        <dbReference type="ARBA" id="ARBA00007441"/>
    </source>
</evidence>
<evidence type="ECO:0000256" key="3">
    <source>
        <dbReference type="ARBA" id="ARBA00022576"/>
    </source>
</evidence>
<dbReference type="RefSeq" id="WP_012063778.1">
    <property type="nucleotide sequence ID" value="NC_009633.1"/>
</dbReference>
<dbReference type="EC" id="2.6.1.-" evidence="6"/>
<dbReference type="GO" id="GO:0006520">
    <property type="term" value="P:amino acid metabolic process"/>
    <property type="evidence" value="ECO:0007669"/>
    <property type="project" value="InterPro"/>
</dbReference>
<name>A6TRI7_ALKMQ</name>
<dbReference type="eggNOG" id="COG0436">
    <property type="taxonomic scope" value="Bacteria"/>
</dbReference>
<dbReference type="CDD" id="cd00609">
    <property type="entry name" value="AAT_like"/>
    <property type="match status" value="1"/>
</dbReference>
<dbReference type="GO" id="GO:0008483">
    <property type="term" value="F:transaminase activity"/>
    <property type="evidence" value="ECO:0007669"/>
    <property type="project" value="UniProtKB-KW"/>
</dbReference>
<evidence type="ECO:0000256" key="1">
    <source>
        <dbReference type="ARBA" id="ARBA00001933"/>
    </source>
</evidence>
<dbReference type="PRINTS" id="PR00753">
    <property type="entry name" value="ACCSYNTHASE"/>
</dbReference>
<dbReference type="PANTHER" id="PTHR46383">
    <property type="entry name" value="ASPARTATE AMINOTRANSFERASE"/>
    <property type="match status" value="1"/>
</dbReference>
<feature type="domain" description="Aminotransferase class I/classII large" evidence="7">
    <location>
        <begin position="33"/>
        <end position="391"/>
    </location>
</feature>
<evidence type="ECO:0000256" key="6">
    <source>
        <dbReference type="RuleBase" id="RU000481"/>
    </source>
</evidence>
<dbReference type="FunFam" id="3.40.640.10:FF:000033">
    <property type="entry name" value="Aspartate aminotransferase"/>
    <property type="match status" value="1"/>
</dbReference>
<dbReference type="InterPro" id="IPR004839">
    <property type="entry name" value="Aminotransferase_I/II_large"/>
</dbReference>
<evidence type="ECO:0000256" key="5">
    <source>
        <dbReference type="ARBA" id="ARBA00022898"/>
    </source>
</evidence>
<protein>
    <recommendedName>
        <fullName evidence="6">Aminotransferase</fullName>
        <ecNumber evidence="6">2.6.1.-</ecNumber>
    </recommendedName>
</protein>
<dbReference type="PANTHER" id="PTHR46383:SF1">
    <property type="entry name" value="ASPARTATE AMINOTRANSFERASE"/>
    <property type="match status" value="1"/>
</dbReference>
<organism evidence="8 9">
    <name type="scientific">Alkaliphilus metalliredigens (strain QYMF)</name>
    <dbReference type="NCBI Taxonomy" id="293826"/>
    <lineage>
        <taxon>Bacteria</taxon>
        <taxon>Bacillati</taxon>
        <taxon>Bacillota</taxon>
        <taxon>Clostridia</taxon>
        <taxon>Peptostreptococcales</taxon>
        <taxon>Natronincolaceae</taxon>
        <taxon>Alkaliphilus</taxon>
    </lineage>
</organism>
<dbReference type="KEGG" id="amt:Amet_2653"/>
<dbReference type="InterPro" id="IPR050596">
    <property type="entry name" value="AspAT/PAT-like"/>
</dbReference>
<reference evidence="9" key="1">
    <citation type="journal article" date="2016" name="Genome Announc.">
        <title>Complete genome sequence of Alkaliphilus metalliredigens strain QYMF, an alkaliphilic and metal-reducing bacterium isolated from borax-contaminated leachate ponds.</title>
        <authorList>
            <person name="Hwang C."/>
            <person name="Copeland A."/>
            <person name="Lucas S."/>
            <person name="Lapidus A."/>
            <person name="Barry K."/>
            <person name="Detter J.C."/>
            <person name="Glavina Del Rio T."/>
            <person name="Hammon N."/>
            <person name="Israni S."/>
            <person name="Dalin E."/>
            <person name="Tice H."/>
            <person name="Pitluck S."/>
            <person name="Chertkov O."/>
            <person name="Brettin T."/>
            <person name="Bruce D."/>
            <person name="Han C."/>
            <person name="Schmutz J."/>
            <person name="Larimer F."/>
            <person name="Land M.L."/>
            <person name="Hauser L."/>
            <person name="Kyrpides N."/>
            <person name="Mikhailova N."/>
            <person name="Ye Q."/>
            <person name="Zhou J."/>
            <person name="Richardson P."/>
            <person name="Fields M.W."/>
        </authorList>
    </citation>
    <scope>NUCLEOTIDE SEQUENCE [LARGE SCALE GENOMIC DNA]</scope>
    <source>
        <strain evidence="9">QYMF</strain>
    </source>
</reference>
<dbReference type="InterPro" id="IPR015422">
    <property type="entry name" value="PyrdxlP-dep_Trfase_small"/>
</dbReference>
<accession>A6TRI7</accession>
<dbReference type="Gene3D" id="3.40.640.10">
    <property type="entry name" value="Type I PLP-dependent aspartate aminotransferase-like (Major domain)"/>
    <property type="match status" value="1"/>
</dbReference>
<evidence type="ECO:0000256" key="4">
    <source>
        <dbReference type="ARBA" id="ARBA00022679"/>
    </source>
</evidence>
<comment type="similarity">
    <text evidence="2 6">Belongs to the class-I pyridoxal-phosphate-dependent aminotransferase family.</text>
</comment>
<dbReference type="Proteomes" id="UP000001572">
    <property type="component" value="Chromosome"/>
</dbReference>
<dbReference type="PROSITE" id="PS00105">
    <property type="entry name" value="AA_TRANSFER_CLASS_1"/>
    <property type="match status" value="1"/>
</dbReference>
<evidence type="ECO:0000259" key="7">
    <source>
        <dbReference type="Pfam" id="PF00155"/>
    </source>
</evidence>
<evidence type="ECO:0000313" key="8">
    <source>
        <dbReference type="EMBL" id="ABR48805.1"/>
    </source>
</evidence>
<dbReference type="AlphaFoldDB" id="A6TRI7"/>
<proteinExistence type="inferred from homology"/>
<dbReference type="OrthoDB" id="9802328at2"/>
<dbReference type="InterPro" id="IPR004838">
    <property type="entry name" value="NHTrfase_class1_PyrdxlP-BS"/>
</dbReference>
<dbReference type="Pfam" id="PF00155">
    <property type="entry name" value="Aminotran_1_2"/>
    <property type="match status" value="1"/>
</dbReference>
<dbReference type="InterPro" id="IPR015421">
    <property type="entry name" value="PyrdxlP-dep_Trfase_major"/>
</dbReference>
<gene>
    <name evidence="8" type="ordered locus">Amet_2653</name>
</gene>
<dbReference type="STRING" id="293826.Amet_2653"/>
<keyword evidence="3 6" id="KW-0032">Aminotransferase</keyword>